<reference evidence="2" key="1">
    <citation type="submission" date="2022-10" db="EMBL/GenBank/DDBJ databases">
        <title>The complete genomes of actinobacterial strains from the NBC collection.</title>
        <authorList>
            <person name="Joergensen T.S."/>
            <person name="Alvarez Arevalo M."/>
            <person name="Sterndorff E.B."/>
            <person name="Faurdal D."/>
            <person name="Vuksanovic O."/>
            <person name="Mourched A.-S."/>
            <person name="Charusanti P."/>
            <person name="Shaw S."/>
            <person name="Blin K."/>
            <person name="Weber T."/>
        </authorList>
    </citation>
    <scope>NUCLEOTIDE SEQUENCE</scope>
    <source>
        <strain evidence="2">NBC_00049</strain>
    </source>
</reference>
<dbReference type="AlphaFoldDB" id="A0AAU2K1P1"/>
<dbReference type="EMBL" id="CP108264">
    <property type="protein sequence ID" value="WTU77942.1"/>
    <property type="molecule type" value="Genomic_DNA"/>
</dbReference>
<gene>
    <name evidence="2" type="ORF">OG327_34135</name>
</gene>
<sequence>METTDDLARLQAAVDAHALVNLTGGLGSGKSRLARRLPVAAAVDLAADGGLGTLRTLVARPGGLLLVDSVDGPGHAEAVAAALDPWRHPAAGSMPGATRPACDPGGPGNAPGSAAAGPPRSVLLVSRLPLRAAADWGERVPVTVGLGPRPAAAVEAQARAAGVTDLEAVALVVRLAGGVPLLADLACRALHAGISPDVPGAAADRMAGEVLERLGRERPGQRWRHALRLLATVRTGDERLLAGGPGLFETLAGLSLVRRERLGLTVREPYRSLFETAYRWRRPQAYEDVRTRAAGYRRALLTERASGPQERAGLVEEGLFLSGDPLVRTTLFPPSEEFSRIGPARAGEADDIGRLMHRWAVRGGFDVRRSERIVERWLEGGPAAFRLARDREGRPVGLAALLPVGADTEAGIEPLLQQHTADLLGGGPGSGGLFLGAAYGEDPVVHAQILRDILGEAVRAGHLVVSTASPDYQALLRTLSFRPHGGIRDDVYRCGRRPEVYSHDFGAAGLPGWMGALTVPAGAPAGRGPGPQRQAGPVQAGPAGAVPAGEPPAQDVPVLVAWALARLGDPAALARSPLLARPGIGSPAGLRAWLRGAVAELAAADAQADAEAGAILQAYYLGRSCTHHQVARRLHVSRATYFRRLRRGLALVAARLPAGAEWRDGRGRS</sequence>
<evidence type="ECO:0000313" key="2">
    <source>
        <dbReference type="EMBL" id="WTU77942.1"/>
    </source>
</evidence>
<accession>A0AAU2K1P1</accession>
<name>A0AAU2K1P1_9ACTN</name>
<organism evidence="2">
    <name type="scientific">Streptomyces sp. NBC_00049</name>
    <dbReference type="NCBI Taxonomy" id="2903617"/>
    <lineage>
        <taxon>Bacteria</taxon>
        <taxon>Bacillati</taxon>
        <taxon>Actinomycetota</taxon>
        <taxon>Actinomycetes</taxon>
        <taxon>Kitasatosporales</taxon>
        <taxon>Streptomycetaceae</taxon>
        <taxon>Streptomyces</taxon>
    </lineage>
</organism>
<protein>
    <submittedName>
        <fullName evidence="2">Uncharacterized protein</fullName>
    </submittedName>
</protein>
<feature type="region of interest" description="Disordered" evidence="1">
    <location>
        <begin position="523"/>
        <end position="549"/>
    </location>
</feature>
<evidence type="ECO:0000256" key="1">
    <source>
        <dbReference type="SAM" id="MobiDB-lite"/>
    </source>
</evidence>
<proteinExistence type="predicted"/>
<feature type="region of interest" description="Disordered" evidence="1">
    <location>
        <begin position="90"/>
        <end position="118"/>
    </location>
</feature>